<dbReference type="UniPathway" id="UPA00666"/>
<evidence type="ECO:0000256" key="7">
    <source>
        <dbReference type="ARBA" id="ARBA00023136"/>
    </source>
</evidence>
<feature type="transmembrane region" description="Helical" evidence="9">
    <location>
        <begin position="168"/>
        <end position="189"/>
    </location>
</feature>
<feature type="transmembrane region" description="Helical" evidence="9">
    <location>
        <begin position="20"/>
        <end position="47"/>
    </location>
</feature>
<dbReference type="AlphaFoldDB" id="A0A1U9KPZ5"/>
<keyword evidence="7 9" id="KW-0472">Membrane</keyword>
<gene>
    <name evidence="9" type="primary">lnt</name>
    <name evidence="10" type="ORF">A0U93_07740</name>
</gene>
<dbReference type="EMBL" id="CP014691">
    <property type="protein sequence ID" value="AQS87845.1"/>
    <property type="molecule type" value="Genomic_DNA"/>
</dbReference>
<evidence type="ECO:0000256" key="9">
    <source>
        <dbReference type="HAMAP-Rule" id="MF_01148"/>
    </source>
</evidence>
<feature type="transmembrane region" description="Helical" evidence="9">
    <location>
        <begin position="125"/>
        <end position="148"/>
    </location>
</feature>
<dbReference type="InterPro" id="IPR004563">
    <property type="entry name" value="Apolipo_AcylTrfase"/>
</dbReference>
<evidence type="ECO:0000256" key="2">
    <source>
        <dbReference type="ARBA" id="ARBA00010065"/>
    </source>
</evidence>
<dbReference type="InterPro" id="IPR045378">
    <property type="entry name" value="LNT_N"/>
</dbReference>
<keyword evidence="11" id="KW-1185">Reference proteome</keyword>
<dbReference type="STRING" id="320497.A0U93_07740"/>
<evidence type="ECO:0000256" key="6">
    <source>
        <dbReference type="ARBA" id="ARBA00022989"/>
    </source>
</evidence>
<keyword evidence="5 9" id="KW-0812">Transmembrane</keyword>
<dbReference type="EC" id="2.3.1.269" evidence="9"/>
<dbReference type="PROSITE" id="PS50263">
    <property type="entry name" value="CN_HYDROLASE"/>
    <property type="match status" value="1"/>
</dbReference>
<dbReference type="PANTHER" id="PTHR38686:SF1">
    <property type="entry name" value="APOLIPOPROTEIN N-ACYLTRANSFERASE"/>
    <property type="match status" value="1"/>
</dbReference>
<dbReference type="RefSeq" id="WP_077806843.1">
    <property type="nucleotide sequence ID" value="NZ_BJXS01000002.1"/>
</dbReference>
<comment type="subcellular location">
    <subcellularLocation>
        <location evidence="1 9">Cell membrane</location>
        <topology evidence="1 9">Multi-pass membrane protein</topology>
    </subcellularLocation>
</comment>
<dbReference type="Proteomes" id="UP000188604">
    <property type="component" value="Chromosome"/>
</dbReference>
<evidence type="ECO:0000256" key="3">
    <source>
        <dbReference type="ARBA" id="ARBA00022475"/>
    </source>
</evidence>
<keyword evidence="4 9" id="KW-0808">Transferase</keyword>
<organism evidence="10 11">
    <name type="scientific">Neoasaia chiangmaiensis</name>
    <dbReference type="NCBI Taxonomy" id="320497"/>
    <lineage>
        <taxon>Bacteria</taxon>
        <taxon>Pseudomonadati</taxon>
        <taxon>Pseudomonadota</taxon>
        <taxon>Alphaproteobacteria</taxon>
        <taxon>Acetobacterales</taxon>
        <taxon>Acetobacteraceae</taxon>
        <taxon>Neoasaia</taxon>
    </lineage>
</organism>
<comment type="catalytic activity">
    <reaction evidence="9">
        <text>N-terminal S-1,2-diacyl-sn-glyceryl-L-cysteinyl-[lipoprotein] + a glycerophospholipid = N-acyl-S-1,2-diacyl-sn-glyceryl-L-cysteinyl-[lipoprotein] + a 2-acyl-sn-glycero-3-phospholipid + H(+)</text>
        <dbReference type="Rhea" id="RHEA:48228"/>
        <dbReference type="Rhea" id="RHEA-COMP:14681"/>
        <dbReference type="Rhea" id="RHEA-COMP:14684"/>
        <dbReference type="ChEBI" id="CHEBI:15378"/>
        <dbReference type="ChEBI" id="CHEBI:136912"/>
        <dbReference type="ChEBI" id="CHEBI:140656"/>
        <dbReference type="ChEBI" id="CHEBI:140657"/>
        <dbReference type="ChEBI" id="CHEBI:140660"/>
        <dbReference type="EC" id="2.3.1.269"/>
    </reaction>
</comment>
<dbReference type="Pfam" id="PF00795">
    <property type="entry name" value="CN_hydrolase"/>
    <property type="match status" value="1"/>
</dbReference>
<dbReference type="Gene3D" id="3.60.110.10">
    <property type="entry name" value="Carbon-nitrogen hydrolase"/>
    <property type="match status" value="1"/>
</dbReference>
<keyword evidence="6 9" id="KW-1133">Transmembrane helix</keyword>
<dbReference type="HAMAP" id="MF_01148">
    <property type="entry name" value="Lnt"/>
    <property type="match status" value="1"/>
</dbReference>
<dbReference type="KEGG" id="nch:A0U93_07740"/>
<feature type="transmembrane region" description="Helical" evidence="9">
    <location>
        <begin position="59"/>
        <end position="78"/>
    </location>
</feature>
<comment type="function">
    <text evidence="9">Catalyzes the phospholipid dependent N-acylation of the N-terminal cysteine of apolipoprotein, the last step in lipoprotein maturation.</text>
</comment>
<reference evidence="10 11" key="1">
    <citation type="submission" date="2016-03" db="EMBL/GenBank/DDBJ databases">
        <title>Acetic acid bacteria sequencing.</title>
        <authorList>
            <person name="Brandt J."/>
            <person name="Jakob F."/>
            <person name="Vogel R.F."/>
        </authorList>
    </citation>
    <scope>NUCLEOTIDE SEQUENCE [LARGE SCALE GENOMIC DNA]</scope>
    <source>
        <strain evidence="10 11">NBRC 101099</strain>
    </source>
</reference>
<sequence>MNASGAVLPWRGWRLALTLLLAGAVSAAGFPPVFALPLLSLGLLFLYRCAEDAATWRYAALYGFLFGLGFNTAGLYWLTDAILTRVHDFWWAIPIAAPGCALILAPFVALPAAACRLAPAGWRRVLLFAGLWTLADMGRVFLFTGFPWNPPGSVLEWPGRIGDWLIQPAAWIGVDGLTLAIMLACLLVWQGRRWALAVCLCAGLWLGLGAWRHASVRPLPVRNPVVALTQGNVSEGDILTQADAVSAFRRYLRLTATGVAQARALPDAAGRSVVYVWPESGFPGFLNADELARRMIARAGDGAVGVVGSDRDDGQGHYFNSAFALSPDGTILDAYDKSTLVPFGEYAPRFVPVKLVPGVLTPGPGLKTWNFPGFEGLGPMVCYEVIFSGHVVGQTRPNWLLNITNDAWFGDSAGPRQHLATARMRAVEEGLPVVQDANTGITAIYDATGMLTARLPWGREGVLTAVVPSPLPPTFFSRHGRATPFLLGLFCIVLAWPSLIRRRL</sequence>
<dbReference type="OrthoDB" id="9804277at2"/>
<feature type="transmembrane region" description="Helical" evidence="9">
    <location>
        <begin position="194"/>
        <end position="214"/>
    </location>
</feature>
<evidence type="ECO:0000313" key="10">
    <source>
        <dbReference type="EMBL" id="AQS87845.1"/>
    </source>
</evidence>
<comment type="similarity">
    <text evidence="2 9">Belongs to the CN hydrolase family. Apolipoprotein N-acyltransferase subfamily.</text>
</comment>
<dbReference type="CDD" id="cd07571">
    <property type="entry name" value="ALP_N-acyl_transferase"/>
    <property type="match status" value="1"/>
</dbReference>
<feature type="transmembrane region" description="Helical" evidence="9">
    <location>
        <begin position="90"/>
        <end position="113"/>
    </location>
</feature>
<dbReference type="GO" id="GO:0016410">
    <property type="term" value="F:N-acyltransferase activity"/>
    <property type="evidence" value="ECO:0007669"/>
    <property type="project" value="UniProtKB-UniRule"/>
</dbReference>
<evidence type="ECO:0000313" key="11">
    <source>
        <dbReference type="Proteomes" id="UP000188604"/>
    </source>
</evidence>
<dbReference type="Pfam" id="PF20154">
    <property type="entry name" value="LNT_N"/>
    <property type="match status" value="1"/>
</dbReference>
<dbReference type="InterPro" id="IPR003010">
    <property type="entry name" value="C-N_Hydrolase"/>
</dbReference>
<comment type="pathway">
    <text evidence="9">Protein modification; lipoprotein biosynthesis (N-acyl transfer).</text>
</comment>
<keyword evidence="10" id="KW-0449">Lipoprotein</keyword>
<dbReference type="NCBIfam" id="TIGR00546">
    <property type="entry name" value="lnt"/>
    <property type="match status" value="1"/>
</dbReference>
<evidence type="ECO:0000256" key="4">
    <source>
        <dbReference type="ARBA" id="ARBA00022679"/>
    </source>
</evidence>
<keyword evidence="8 9" id="KW-0012">Acyltransferase</keyword>
<dbReference type="GO" id="GO:0042158">
    <property type="term" value="P:lipoprotein biosynthetic process"/>
    <property type="evidence" value="ECO:0007669"/>
    <property type="project" value="UniProtKB-UniRule"/>
</dbReference>
<evidence type="ECO:0000256" key="5">
    <source>
        <dbReference type="ARBA" id="ARBA00022692"/>
    </source>
</evidence>
<dbReference type="GO" id="GO:0005886">
    <property type="term" value="C:plasma membrane"/>
    <property type="evidence" value="ECO:0007669"/>
    <property type="project" value="UniProtKB-SubCell"/>
</dbReference>
<dbReference type="InterPro" id="IPR036526">
    <property type="entry name" value="C-N_Hydrolase_sf"/>
</dbReference>
<evidence type="ECO:0000256" key="1">
    <source>
        <dbReference type="ARBA" id="ARBA00004651"/>
    </source>
</evidence>
<name>A0A1U9KPZ5_9PROT</name>
<keyword evidence="3 9" id="KW-1003">Cell membrane</keyword>
<accession>A0A1U9KPZ5</accession>
<evidence type="ECO:0000256" key="8">
    <source>
        <dbReference type="ARBA" id="ARBA00023315"/>
    </source>
</evidence>
<protein>
    <recommendedName>
        <fullName evidence="9">Apolipoprotein N-acyltransferase</fullName>
        <shortName evidence="9">ALP N-acyltransferase</shortName>
        <ecNumber evidence="9">2.3.1.269</ecNumber>
    </recommendedName>
</protein>
<dbReference type="SUPFAM" id="SSF56317">
    <property type="entry name" value="Carbon-nitrogen hydrolase"/>
    <property type="match status" value="1"/>
</dbReference>
<dbReference type="PANTHER" id="PTHR38686">
    <property type="entry name" value="APOLIPOPROTEIN N-ACYLTRANSFERASE"/>
    <property type="match status" value="1"/>
</dbReference>
<proteinExistence type="inferred from homology"/>
<feature type="transmembrane region" description="Helical" evidence="9">
    <location>
        <begin position="482"/>
        <end position="500"/>
    </location>
</feature>